<accession>X1AWT6</accession>
<feature type="non-terminal residue" evidence="1">
    <location>
        <position position="1"/>
    </location>
</feature>
<sequence>VEESCYLENFSMCFSENHAATDDGYIQIDLLSAQESGGNIIPNTRINPLGSSYMIENDIKETWFNFTGYHEYLNISETYNNTFFIAVFQSSNPSFTRVEFHYMRDNAGDQLNNSIVYESASLGTVWYLENWDASLIVELSPINNKPSPSQINLNINFSAVNNYIFNSGYWNSLEEYTSPVGKLKFEFSNNWGDIYCKVNKVLINYTKTDIKAESNYTNPEKDLYIWNATIDQEISCFDQRIQNFNKITFLVPANWSEIKAFNGSIEKPVIISSSLINGYKIVTILEAGNGKIGTS</sequence>
<evidence type="ECO:0000313" key="1">
    <source>
        <dbReference type="EMBL" id="GAG87225.1"/>
    </source>
</evidence>
<protein>
    <submittedName>
        <fullName evidence="1">Uncharacterized protein</fullName>
    </submittedName>
</protein>
<proteinExistence type="predicted"/>
<dbReference type="EMBL" id="BART01018201">
    <property type="protein sequence ID" value="GAG87225.1"/>
    <property type="molecule type" value="Genomic_DNA"/>
</dbReference>
<gene>
    <name evidence="1" type="ORF">S01H4_34406</name>
</gene>
<name>X1AWT6_9ZZZZ</name>
<dbReference type="AlphaFoldDB" id="X1AWT6"/>
<organism evidence="1">
    <name type="scientific">marine sediment metagenome</name>
    <dbReference type="NCBI Taxonomy" id="412755"/>
    <lineage>
        <taxon>unclassified sequences</taxon>
        <taxon>metagenomes</taxon>
        <taxon>ecological metagenomes</taxon>
    </lineage>
</organism>
<reference evidence="1" key="1">
    <citation type="journal article" date="2014" name="Front. Microbiol.">
        <title>High frequency of phylogenetically diverse reductive dehalogenase-homologous genes in deep subseafloor sedimentary metagenomes.</title>
        <authorList>
            <person name="Kawai M."/>
            <person name="Futagami T."/>
            <person name="Toyoda A."/>
            <person name="Takaki Y."/>
            <person name="Nishi S."/>
            <person name="Hori S."/>
            <person name="Arai W."/>
            <person name="Tsubouchi T."/>
            <person name="Morono Y."/>
            <person name="Uchiyama I."/>
            <person name="Ito T."/>
            <person name="Fujiyama A."/>
            <person name="Inagaki F."/>
            <person name="Takami H."/>
        </authorList>
    </citation>
    <scope>NUCLEOTIDE SEQUENCE</scope>
    <source>
        <strain evidence="1">Expedition CK06-06</strain>
    </source>
</reference>
<comment type="caution">
    <text evidence="1">The sequence shown here is derived from an EMBL/GenBank/DDBJ whole genome shotgun (WGS) entry which is preliminary data.</text>
</comment>